<dbReference type="STRING" id="1498499.EP47_09205"/>
<sequence length="215" mass="24243">MAKILKKPSISPEFITLGQQKQASASFDPNPMPDFMNLQKSQIEKIREEAYQQGFLYGQEETKTLIGEQIIALKQQIEALILSIPQAIAENRLNMTQEIADIILMITQQYFIERATDPKALEIQINSILAQLNNKQTVELYLHPCDIALLQNEIIQLTSSHLNGITIKSDDSLKSGGCLIKTNHGIFDASLDKQIDKLKEYLLHLRLGGQNAFHN</sequence>
<evidence type="ECO:0000256" key="3">
    <source>
        <dbReference type="ARBA" id="ARBA00016507"/>
    </source>
</evidence>
<evidence type="ECO:0000313" key="10">
    <source>
        <dbReference type="Proteomes" id="UP000054422"/>
    </source>
</evidence>
<dbReference type="AlphaFoldDB" id="A0A0A2SV51"/>
<proteinExistence type="inferred from homology"/>
<gene>
    <name evidence="9" type="ORF">EP47_09205</name>
</gene>
<comment type="similarity">
    <text evidence="2">Belongs to the FliH family.</text>
</comment>
<dbReference type="PANTHER" id="PTHR34982">
    <property type="entry name" value="YOP PROTEINS TRANSLOCATION PROTEIN L"/>
    <property type="match status" value="1"/>
</dbReference>
<evidence type="ECO:0000256" key="7">
    <source>
        <dbReference type="ARBA" id="ARBA00023225"/>
    </source>
</evidence>
<protein>
    <recommendedName>
        <fullName evidence="3">Flagellar assembly protein FliH</fullName>
    </recommendedName>
</protein>
<evidence type="ECO:0000256" key="1">
    <source>
        <dbReference type="ARBA" id="ARBA00003041"/>
    </source>
</evidence>
<dbReference type="InterPro" id="IPR051472">
    <property type="entry name" value="T3SS_Stator/FliH"/>
</dbReference>
<comment type="caution">
    <text evidence="9">The sequence shown here is derived from an EMBL/GenBank/DDBJ whole genome shotgun (WGS) entry which is preliminary data.</text>
</comment>
<reference evidence="9 10" key="1">
    <citation type="submission" date="2014-05" db="EMBL/GenBank/DDBJ databases">
        <authorList>
            <person name="Rizzardi K."/>
            <person name="Winiecka-Krusnell J."/>
            <person name="Ramliden M."/>
            <person name="Alm E."/>
            <person name="Andersson S."/>
            <person name="Byfors S."/>
        </authorList>
    </citation>
    <scope>NUCLEOTIDE SEQUENCE [LARGE SCALE GENOMIC DNA]</scope>
    <source>
        <strain evidence="9 10">LEGN</strain>
    </source>
</reference>
<evidence type="ECO:0000256" key="2">
    <source>
        <dbReference type="ARBA" id="ARBA00006602"/>
    </source>
</evidence>
<keyword evidence="7" id="KW-1006">Bacterial flagellum protein export</keyword>
<name>A0A0A2SV51_9GAMM</name>
<keyword evidence="10" id="KW-1185">Reference proteome</keyword>
<dbReference type="GO" id="GO:0015031">
    <property type="term" value="P:protein transport"/>
    <property type="evidence" value="ECO:0007669"/>
    <property type="project" value="UniProtKB-KW"/>
</dbReference>
<dbReference type="OrthoDB" id="8480773at2"/>
<comment type="function">
    <text evidence="1">Needed for flagellar regrowth and assembly.</text>
</comment>
<keyword evidence="5" id="KW-1005">Bacterial flagellum biogenesis</keyword>
<dbReference type="GO" id="GO:0044781">
    <property type="term" value="P:bacterial-type flagellum organization"/>
    <property type="evidence" value="ECO:0007669"/>
    <property type="project" value="UniProtKB-KW"/>
</dbReference>
<feature type="domain" description="Flagellar assembly protein FliH/Type III secretion system HrpE" evidence="8">
    <location>
        <begin position="73"/>
        <end position="198"/>
    </location>
</feature>
<dbReference type="SUPFAM" id="SSF160527">
    <property type="entry name" value="V-type ATPase subunit E-like"/>
    <property type="match status" value="1"/>
</dbReference>
<dbReference type="InterPro" id="IPR018035">
    <property type="entry name" value="Flagellar_FliH/T3SS_HrpE"/>
</dbReference>
<dbReference type="RefSeq" id="WP_035889171.1">
    <property type="nucleotide sequence ID" value="NZ_JNCF01000020.1"/>
</dbReference>
<dbReference type="GO" id="GO:0005829">
    <property type="term" value="C:cytosol"/>
    <property type="evidence" value="ECO:0007669"/>
    <property type="project" value="TreeGrafter"/>
</dbReference>
<organism evidence="9 10">
    <name type="scientific">Legionella norrlandica</name>
    <dbReference type="NCBI Taxonomy" id="1498499"/>
    <lineage>
        <taxon>Bacteria</taxon>
        <taxon>Pseudomonadati</taxon>
        <taxon>Pseudomonadota</taxon>
        <taxon>Gammaproteobacteria</taxon>
        <taxon>Legionellales</taxon>
        <taxon>Legionellaceae</taxon>
        <taxon>Legionella</taxon>
    </lineage>
</organism>
<evidence type="ECO:0000259" key="8">
    <source>
        <dbReference type="Pfam" id="PF02108"/>
    </source>
</evidence>
<dbReference type="EMBL" id="JNCF01000020">
    <property type="protein sequence ID" value="KGP63299.1"/>
    <property type="molecule type" value="Genomic_DNA"/>
</dbReference>
<evidence type="ECO:0000256" key="5">
    <source>
        <dbReference type="ARBA" id="ARBA00022795"/>
    </source>
</evidence>
<dbReference type="Pfam" id="PF02108">
    <property type="entry name" value="FliH"/>
    <property type="match status" value="1"/>
</dbReference>
<evidence type="ECO:0000313" key="9">
    <source>
        <dbReference type="EMBL" id="KGP63299.1"/>
    </source>
</evidence>
<keyword evidence="6" id="KW-0653">Protein transport</keyword>
<keyword evidence="4" id="KW-0813">Transport</keyword>
<accession>A0A0A2SV51</accession>
<dbReference type="Proteomes" id="UP000054422">
    <property type="component" value="Unassembled WGS sequence"/>
</dbReference>
<evidence type="ECO:0000256" key="4">
    <source>
        <dbReference type="ARBA" id="ARBA00022448"/>
    </source>
</evidence>
<dbReference type="PANTHER" id="PTHR34982:SF1">
    <property type="entry name" value="FLAGELLAR ASSEMBLY PROTEIN FLIH"/>
    <property type="match status" value="1"/>
</dbReference>
<evidence type="ECO:0000256" key="6">
    <source>
        <dbReference type="ARBA" id="ARBA00022927"/>
    </source>
</evidence>